<dbReference type="EMBL" id="ML975353">
    <property type="protein sequence ID" value="KAF1831825.1"/>
    <property type="molecule type" value="Genomic_DNA"/>
</dbReference>
<organism evidence="1 2">
    <name type="scientific">Decorospora gaudefroyi</name>
    <dbReference type="NCBI Taxonomy" id="184978"/>
    <lineage>
        <taxon>Eukaryota</taxon>
        <taxon>Fungi</taxon>
        <taxon>Dikarya</taxon>
        <taxon>Ascomycota</taxon>
        <taxon>Pezizomycotina</taxon>
        <taxon>Dothideomycetes</taxon>
        <taxon>Pleosporomycetidae</taxon>
        <taxon>Pleosporales</taxon>
        <taxon>Pleosporineae</taxon>
        <taxon>Pleosporaceae</taxon>
        <taxon>Decorospora</taxon>
    </lineage>
</organism>
<sequence>MSRAKPKDIIYTPQGSRYISPAVQQFVDTMTTVCGTVGLRTGYLRRFITLLRYSKRYTSNDVAVQGGSGLVVSGSGLCYRTCDPWQHLGTREDGLSQLVALVFRRLIRSFAIPIYSVDQCHQQEDQKTRFDTTQSARVPLPRQHTCAPGAAARDSRQQCLDYQGRFCRVVKRVVERVVEVALTCRLESEPEVSMPLASICIVVE</sequence>
<name>A0A6A5K2C5_9PLEO</name>
<dbReference type="AlphaFoldDB" id="A0A6A5K2C5"/>
<accession>A0A6A5K2C5</accession>
<keyword evidence="2" id="KW-1185">Reference proteome</keyword>
<gene>
    <name evidence="1" type="ORF">BDW02DRAFT_581735</name>
</gene>
<evidence type="ECO:0000313" key="2">
    <source>
        <dbReference type="Proteomes" id="UP000800040"/>
    </source>
</evidence>
<dbReference type="Proteomes" id="UP000800040">
    <property type="component" value="Unassembled WGS sequence"/>
</dbReference>
<proteinExistence type="predicted"/>
<evidence type="ECO:0000313" key="1">
    <source>
        <dbReference type="EMBL" id="KAF1831825.1"/>
    </source>
</evidence>
<protein>
    <submittedName>
        <fullName evidence="1">Uncharacterized protein</fullName>
    </submittedName>
</protein>
<reference evidence="1" key="1">
    <citation type="submission" date="2020-01" db="EMBL/GenBank/DDBJ databases">
        <authorList>
            <consortium name="DOE Joint Genome Institute"/>
            <person name="Haridas S."/>
            <person name="Albert R."/>
            <person name="Binder M."/>
            <person name="Bloem J."/>
            <person name="Labutti K."/>
            <person name="Salamov A."/>
            <person name="Andreopoulos B."/>
            <person name="Baker S.E."/>
            <person name="Barry K."/>
            <person name="Bills G."/>
            <person name="Bluhm B.H."/>
            <person name="Cannon C."/>
            <person name="Castanera R."/>
            <person name="Culley D.E."/>
            <person name="Daum C."/>
            <person name="Ezra D."/>
            <person name="Gonzalez J.B."/>
            <person name="Henrissat B."/>
            <person name="Kuo A."/>
            <person name="Liang C."/>
            <person name="Lipzen A."/>
            <person name="Lutzoni F."/>
            <person name="Magnuson J."/>
            <person name="Mondo S."/>
            <person name="Nolan M."/>
            <person name="Ohm R."/>
            <person name="Pangilinan J."/>
            <person name="Park H.-J."/>
            <person name="Ramirez L."/>
            <person name="Alfaro M."/>
            <person name="Sun H."/>
            <person name="Tritt A."/>
            <person name="Yoshinaga Y."/>
            <person name="Zwiers L.-H."/>
            <person name="Turgeon B.G."/>
            <person name="Goodwin S.B."/>
            <person name="Spatafora J.W."/>
            <person name="Crous P.W."/>
            <person name="Grigoriev I.V."/>
        </authorList>
    </citation>
    <scope>NUCLEOTIDE SEQUENCE</scope>
    <source>
        <strain evidence="1">P77</strain>
    </source>
</reference>